<evidence type="ECO:0000256" key="2">
    <source>
        <dbReference type="SAM" id="Coils"/>
    </source>
</evidence>
<evidence type="ECO:0000313" key="5">
    <source>
        <dbReference type="Proteomes" id="UP001069090"/>
    </source>
</evidence>
<dbReference type="InterPro" id="IPR038989">
    <property type="entry name" value="UbiJ"/>
</dbReference>
<comment type="subcellular location">
    <subcellularLocation>
        <location evidence="1">Cytoplasm</location>
    </subcellularLocation>
</comment>
<protein>
    <recommendedName>
        <fullName evidence="1">Ubiquinone biosynthesis accessory factor UbiJ</fullName>
    </recommendedName>
</protein>
<dbReference type="RefSeq" id="WP_258331008.1">
    <property type="nucleotide sequence ID" value="NZ_JAPTGG010000004.1"/>
</dbReference>
<keyword evidence="1" id="KW-0963">Cytoplasm</keyword>
<dbReference type="SUPFAM" id="SSF55718">
    <property type="entry name" value="SCP-like"/>
    <property type="match status" value="1"/>
</dbReference>
<dbReference type="Gene3D" id="3.30.1050.10">
    <property type="entry name" value="SCP2 sterol-binding domain"/>
    <property type="match status" value="1"/>
</dbReference>
<reference evidence="4 5" key="1">
    <citation type="submission" date="2022-12" db="EMBL/GenBank/DDBJ databases">
        <title>Dasania phycosphaerae sp. nov., isolated from particulate material of the south coast of Korea.</title>
        <authorList>
            <person name="Jiang Y."/>
        </authorList>
    </citation>
    <scope>NUCLEOTIDE SEQUENCE [LARGE SCALE GENOMIC DNA]</scope>
    <source>
        <strain evidence="4 5">GY-19</strain>
    </source>
</reference>
<comment type="pathway">
    <text evidence="1">Cofactor biosynthesis; ubiquinone biosynthesis.</text>
</comment>
<gene>
    <name evidence="1" type="primary">ubiJ</name>
    <name evidence="4" type="ORF">O0V09_06560</name>
</gene>
<dbReference type="Pfam" id="PF02036">
    <property type="entry name" value="SCP2"/>
    <property type="match status" value="1"/>
</dbReference>
<evidence type="ECO:0000259" key="3">
    <source>
        <dbReference type="Pfam" id="PF02036"/>
    </source>
</evidence>
<proteinExistence type="inferred from homology"/>
<feature type="coiled-coil region" evidence="2">
    <location>
        <begin position="177"/>
        <end position="204"/>
    </location>
</feature>
<dbReference type="AlphaFoldDB" id="A0A9J6RKZ5"/>
<dbReference type="InterPro" id="IPR036527">
    <property type="entry name" value="SCP2_sterol-bd_dom_sf"/>
</dbReference>
<evidence type="ECO:0000256" key="1">
    <source>
        <dbReference type="HAMAP-Rule" id="MF_02215"/>
    </source>
</evidence>
<comment type="similarity">
    <text evidence="1">Belongs to the UbiJ family.</text>
</comment>
<dbReference type="PANTHER" id="PTHR38693">
    <property type="entry name" value="UBIQUINONE BIOSYNTHESIS PROTEIN UBIJ"/>
    <property type="match status" value="1"/>
</dbReference>
<keyword evidence="2" id="KW-0175">Coiled coil</keyword>
<name>A0A9J6RKZ5_9GAMM</name>
<comment type="function">
    <text evidence="1">Required for ubiquinone (coenzyme Q) biosynthesis. Binds hydrophobic ubiquinone biosynthetic intermediates via its SCP2 domain and is essential for the stability of the Ubi complex. May constitute a docking platform where Ubi enzymes assemble and access their SCP2-bound polyprenyl substrates.</text>
</comment>
<comment type="caution">
    <text evidence="4">The sequence shown here is derived from an EMBL/GenBank/DDBJ whole genome shotgun (WGS) entry which is preliminary data.</text>
</comment>
<keyword evidence="5" id="KW-1185">Reference proteome</keyword>
<dbReference type="GO" id="GO:0005737">
    <property type="term" value="C:cytoplasm"/>
    <property type="evidence" value="ECO:0007669"/>
    <property type="project" value="UniProtKB-SubCell"/>
</dbReference>
<sequence>MISPTLHTAGLAGLEAAINKALSLDPASQQKLRLLNGHVFQLQLTSPELSFYCIPGSHGLRLCGYYEDAADTKLSGTASEFFKLATASDPANALINGKLELHGDSSALIELQKIGQQLELDWEAPLVNVFGDVAGHMLADNLRKGFSFASQAFKSFKRQTEEYIKEESDLLAPRWQVEQFYREVENLQLRSERLAARINKLTQQKTQG</sequence>
<organism evidence="4 5">
    <name type="scientific">Dasania phycosphaerae</name>
    <dbReference type="NCBI Taxonomy" id="2950436"/>
    <lineage>
        <taxon>Bacteria</taxon>
        <taxon>Pseudomonadati</taxon>
        <taxon>Pseudomonadota</taxon>
        <taxon>Gammaproteobacteria</taxon>
        <taxon>Cellvibrionales</taxon>
        <taxon>Spongiibacteraceae</taxon>
        <taxon>Dasania</taxon>
    </lineage>
</organism>
<keyword evidence="1" id="KW-0831">Ubiquinone biosynthesis</keyword>
<dbReference type="Proteomes" id="UP001069090">
    <property type="component" value="Unassembled WGS sequence"/>
</dbReference>
<dbReference type="PANTHER" id="PTHR38693:SF1">
    <property type="entry name" value="UBIQUINONE BIOSYNTHESIS ACCESSORY FACTOR UBIJ"/>
    <property type="match status" value="1"/>
</dbReference>
<dbReference type="InterPro" id="IPR003033">
    <property type="entry name" value="SCP2_sterol-bd_dom"/>
</dbReference>
<accession>A0A9J6RKZ5</accession>
<dbReference type="EMBL" id="JAPTGG010000004">
    <property type="protein sequence ID" value="MCZ0864855.1"/>
    <property type="molecule type" value="Genomic_DNA"/>
</dbReference>
<feature type="domain" description="SCP2" evidence="3">
    <location>
        <begin position="18"/>
        <end position="114"/>
    </location>
</feature>
<evidence type="ECO:0000313" key="4">
    <source>
        <dbReference type="EMBL" id="MCZ0864855.1"/>
    </source>
</evidence>
<dbReference type="GO" id="GO:0006744">
    <property type="term" value="P:ubiquinone biosynthetic process"/>
    <property type="evidence" value="ECO:0007669"/>
    <property type="project" value="UniProtKB-UniRule"/>
</dbReference>
<dbReference type="HAMAP" id="MF_02215">
    <property type="entry name" value="UbiJ"/>
    <property type="match status" value="1"/>
</dbReference>